<feature type="transmembrane region" description="Helical" evidence="1">
    <location>
        <begin position="28"/>
        <end position="46"/>
    </location>
</feature>
<accession>F4PU11</accession>
<keyword evidence="1" id="KW-0812">Transmembrane</keyword>
<keyword evidence="3" id="KW-1185">Reference proteome</keyword>
<proteinExistence type="predicted"/>
<dbReference type="RefSeq" id="XP_004359629.1">
    <property type="nucleotide sequence ID" value="XM_004359572.1"/>
</dbReference>
<dbReference type="AlphaFoldDB" id="F4PU11"/>
<dbReference type="KEGG" id="dfa:DFA_01665"/>
<organism evidence="2 3">
    <name type="scientific">Cavenderia fasciculata</name>
    <name type="common">Slime mold</name>
    <name type="synonym">Dictyostelium fasciculatum</name>
    <dbReference type="NCBI Taxonomy" id="261658"/>
    <lineage>
        <taxon>Eukaryota</taxon>
        <taxon>Amoebozoa</taxon>
        <taxon>Evosea</taxon>
        <taxon>Eumycetozoa</taxon>
        <taxon>Dictyostelia</taxon>
        <taxon>Acytosteliales</taxon>
        <taxon>Cavenderiaceae</taxon>
        <taxon>Cavenderia</taxon>
    </lineage>
</organism>
<gene>
    <name evidence="2" type="ORF">DFA_01665</name>
</gene>
<reference evidence="3" key="1">
    <citation type="journal article" date="2011" name="Genome Res.">
        <title>Phylogeny-wide analysis of social amoeba genomes highlights ancient origins for complex intercellular communication.</title>
        <authorList>
            <person name="Heidel A.J."/>
            <person name="Lawal H.M."/>
            <person name="Felder M."/>
            <person name="Schilde C."/>
            <person name="Helps N.R."/>
            <person name="Tunggal B."/>
            <person name="Rivero F."/>
            <person name="John U."/>
            <person name="Schleicher M."/>
            <person name="Eichinger L."/>
            <person name="Platzer M."/>
            <person name="Noegel A.A."/>
            <person name="Schaap P."/>
            <person name="Gloeckner G."/>
        </authorList>
    </citation>
    <scope>NUCLEOTIDE SEQUENCE [LARGE SCALE GENOMIC DNA]</scope>
    <source>
        <strain evidence="3">SH3</strain>
    </source>
</reference>
<dbReference type="GeneID" id="14873325"/>
<dbReference type="EMBL" id="GL883010">
    <property type="protein sequence ID" value="EGG21779.1"/>
    <property type="molecule type" value="Genomic_DNA"/>
</dbReference>
<sequence>MAKIKSRMSTATTRPIDTKARNLIEKTTLAGALLLFLELVIILLSMRPNEAYIVPNTTNIIKNPIVKYLSACVGE</sequence>
<keyword evidence="1" id="KW-0472">Membrane</keyword>
<evidence type="ECO:0000256" key="1">
    <source>
        <dbReference type="SAM" id="Phobius"/>
    </source>
</evidence>
<evidence type="ECO:0000313" key="3">
    <source>
        <dbReference type="Proteomes" id="UP000007797"/>
    </source>
</evidence>
<protein>
    <submittedName>
        <fullName evidence="2">Uncharacterized protein</fullName>
    </submittedName>
</protein>
<evidence type="ECO:0000313" key="2">
    <source>
        <dbReference type="EMBL" id="EGG21779.1"/>
    </source>
</evidence>
<dbReference type="Proteomes" id="UP000007797">
    <property type="component" value="Unassembled WGS sequence"/>
</dbReference>
<name>F4PU11_CACFS</name>
<keyword evidence="1" id="KW-1133">Transmembrane helix</keyword>